<dbReference type="InterPro" id="IPR036365">
    <property type="entry name" value="PGBD-like_sf"/>
</dbReference>
<sequence>MERPGSTRVPEPDAAPAGDEPGRGLTRSDAAVPVRAAERETGTSTGTAEIADAGTPGRKRPRRRRRRFARVGGAIVVLAVAAGIVIVTADPFGDRKKTPPPTTTGESLASVRQGPLSSQVDQSGTLSYVARADGTPYSVVNHANGVYTWVPRAGDEIKCGKVLYWVGGTPVPLLCGTWPAYRDLSEGDSGKDVRELNRNLVKLGYADDADLDPDSKYFGSATATALEKLQDKIGAEETGSLKLGSAVFLPGPLRITKAAAQLGTNARPGEPVAQATSTDRQVTVNLDASQQSQVKVGDKVEITLPDNRTTSGKVRRIGAVATSSSDQKDSSSATIPVYVTLTHPKDAGGLDQAPVRVQITTGGVKDALIVPVTALIGRSGGGYSVEKVDARGAHSVVPVTLGLFDNADGLVQVSGNLAPGDRVVVPAT</sequence>
<keyword evidence="7" id="KW-1185">Reference proteome</keyword>
<name>A0ABP8TZV1_9ACTN</name>
<keyword evidence="4" id="KW-0812">Transmembrane</keyword>
<proteinExistence type="predicted"/>
<comment type="caution">
    <text evidence="6">The sequence shown here is derived from an EMBL/GenBank/DDBJ whole genome shotgun (WGS) entry which is preliminary data.</text>
</comment>
<dbReference type="Pfam" id="PF01471">
    <property type="entry name" value="PG_binding_1"/>
    <property type="match status" value="1"/>
</dbReference>
<feature type="region of interest" description="Disordered" evidence="3">
    <location>
        <begin position="91"/>
        <end position="118"/>
    </location>
</feature>
<keyword evidence="4" id="KW-0472">Membrane</keyword>
<evidence type="ECO:0000256" key="1">
    <source>
        <dbReference type="ARBA" id="ARBA00004196"/>
    </source>
</evidence>
<dbReference type="InterPro" id="IPR036366">
    <property type="entry name" value="PGBDSf"/>
</dbReference>
<feature type="domain" description="Peptidoglycan binding-like" evidence="5">
    <location>
        <begin position="189"/>
        <end position="239"/>
    </location>
</feature>
<evidence type="ECO:0000256" key="3">
    <source>
        <dbReference type="SAM" id="MobiDB-lite"/>
    </source>
</evidence>
<evidence type="ECO:0000256" key="2">
    <source>
        <dbReference type="ARBA" id="ARBA00023054"/>
    </source>
</evidence>
<feature type="compositionally biased region" description="Basic residues" evidence="3">
    <location>
        <begin position="57"/>
        <end position="66"/>
    </location>
</feature>
<protein>
    <recommendedName>
        <fullName evidence="5">Peptidoglycan binding-like domain-containing protein</fullName>
    </recommendedName>
</protein>
<evidence type="ECO:0000313" key="7">
    <source>
        <dbReference type="Proteomes" id="UP001500212"/>
    </source>
</evidence>
<keyword evidence="2" id="KW-0175">Coiled coil</keyword>
<dbReference type="SUPFAM" id="SSF47090">
    <property type="entry name" value="PGBD-like"/>
    <property type="match status" value="1"/>
</dbReference>
<organism evidence="6 7">
    <name type="scientific">Actinoallomurus liliacearum</name>
    <dbReference type="NCBI Taxonomy" id="1080073"/>
    <lineage>
        <taxon>Bacteria</taxon>
        <taxon>Bacillati</taxon>
        <taxon>Actinomycetota</taxon>
        <taxon>Actinomycetes</taxon>
        <taxon>Streptosporangiales</taxon>
        <taxon>Thermomonosporaceae</taxon>
        <taxon>Actinoallomurus</taxon>
    </lineage>
</organism>
<dbReference type="Gene3D" id="2.40.30.170">
    <property type="match status" value="1"/>
</dbReference>
<comment type="subcellular location">
    <subcellularLocation>
        <location evidence="1">Cell envelope</location>
    </subcellularLocation>
</comment>
<reference evidence="7" key="1">
    <citation type="journal article" date="2019" name="Int. J. Syst. Evol. Microbiol.">
        <title>The Global Catalogue of Microorganisms (GCM) 10K type strain sequencing project: providing services to taxonomists for standard genome sequencing and annotation.</title>
        <authorList>
            <consortium name="The Broad Institute Genomics Platform"/>
            <consortium name="The Broad Institute Genome Sequencing Center for Infectious Disease"/>
            <person name="Wu L."/>
            <person name="Ma J."/>
        </authorList>
    </citation>
    <scope>NUCLEOTIDE SEQUENCE [LARGE SCALE GENOMIC DNA]</scope>
    <source>
        <strain evidence="7">JCM 17938</strain>
    </source>
</reference>
<evidence type="ECO:0000259" key="5">
    <source>
        <dbReference type="Pfam" id="PF01471"/>
    </source>
</evidence>
<feature type="region of interest" description="Disordered" evidence="3">
    <location>
        <begin position="1"/>
        <end position="66"/>
    </location>
</feature>
<dbReference type="EMBL" id="BAABHJ010000040">
    <property type="protein sequence ID" value="GAA4618827.1"/>
    <property type="molecule type" value="Genomic_DNA"/>
</dbReference>
<evidence type="ECO:0000256" key="4">
    <source>
        <dbReference type="SAM" id="Phobius"/>
    </source>
</evidence>
<dbReference type="PANTHER" id="PTHR32347">
    <property type="entry name" value="EFFLUX SYSTEM COMPONENT YKNX-RELATED"/>
    <property type="match status" value="1"/>
</dbReference>
<dbReference type="Gene3D" id="2.40.420.20">
    <property type="match status" value="1"/>
</dbReference>
<gene>
    <name evidence="6" type="ORF">GCM10023195_84880</name>
</gene>
<dbReference type="Gene3D" id="1.10.101.10">
    <property type="entry name" value="PGBD-like superfamily/PGBD"/>
    <property type="match status" value="1"/>
</dbReference>
<dbReference type="Proteomes" id="UP001500212">
    <property type="component" value="Unassembled WGS sequence"/>
</dbReference>
<keyword evidence="4" id="KW-1133">Transmembrane helix</keyword>
<dbReference type="InterPro" id="IPR002477">
    <property type="entry name" value="Peptidoglycan-bd-like"/>
</dbReference>
<accession>A0ABP8TZV1</accession>
<dbReference type="InterPro" id="IPR050465">
    <property type="entry name" value="UPF0194_transport"/>
</dbReference>
<evidence type="ECO:0000313" key="6">
    <source>
        <dbReference type="EMBL" id="GAA4618827.1"/>
    </source>
</evidence>
<feature type="transmembrane region" description="Helical" evidence="4">
    <location>
        <begin position="68"/>
        <end position="89"/>
    </location>
</feature>